<evidence type="ECO:0000313" key="1">
    <source>
        <dbReference type="EMBL" id="EJX48151.1"/>
    </source>
</evidence>
<sequence length="49" mass="5679">MDEETDARMELNQVIGELERIADLAKEPDIRQYLFEIKAELEIEGITAE</sequence>
<proteinExistence type="predicted"/>
<evidence type="ECO:0000313" key="2">
    <source>
        <dbReference type="Proteomes" id="UP000006402"/>
    </source>
</evidence>
<organism evidence="1 2">
    <name type="scientific">Enterococcus faecium R496</name>
    <dbReference type="NCBI Taxonomy" id="1134836"/>
    <lineage>
        <taxon>Bacteria</taxon>
        <taxon>Bacillati</taxon>
        <taxon>Bacillota</taxon>
        <taxon>Bacilli</taxon>
        <taxon>Lactobacillales</taxon>
        <taxon>Enterococcaceae</taxon>
        <taxon>Enterococcus</taxon>
    </lineage>
</organism>
<dbReference type="EMBL" id="AMAH01000256">
    <property type="protein sequence ID" value="EJX48151.1"/>
    <property type="molecule type" value="Genomic_DNA"/>
</dbReference>
<protein>
    <submittedName>
        <fullName evidence="1">Uncharacterized protein</fullName>
    </submittedName>
</protein>
<accession>A0AAV3GRR7</accession>
<dbReference type="AlphaFoldDB" id="A0AAV3GRR7"/>
<comment type="caution">
    <text evidence="1">The sequence shown here is derived from an EMBL/GenBank/DDBJ whole genome shotgun (WGS) entry which is preliminary data.</text>
</comment>
<name>A0AAV3GRR7_ENTFC</name>
<gene>
    <name evidence="1" type="ORF">HMPREF1378_02990</name>
</gene>
<dbReference type="Proteomes" id="UP000006402">
    <property type="component" value="Unassembled WGS sequence"/>
</dbReference>
<reference evidence="1 2" key="1">
    <citation type="submission" date="2012-04" db="EMBL/GenBank/DDBJ databases">
        <authorList>
            <person name="Weinstock G."/>
            <person name="Sodergren E."/>
            <person name="Lobos E.A."/>
            <person name="Fulton L."/>
            <person name="Fulton R."/>
            <person name="Courtney L."/>
            <person name="Fronick C."/>
            <person name="O'Laughlin M."/>
            <person name="Godfrey J."/>
            <person name="Wilson R.M."/>
            <person name="Miner T."/>
            <person name="Farmer C."/>
            <person name="Delehaunty K."/>
            <person name="Cordes M."/>
            <person name="Minx P."/>
            <person name="Tomlinson C."/>
            <person name="Chen J."/>
            <person name="Wollam A."/>
            <person name="Pepin K.H."/>
            <person name="Bhonagiri V."/>
            <person name="Zhang X."/>
            <person name="Suruliraj S."/>
            <person name="Warren W."/>
            <person name="Mitreva M."/>
            <person name="Mardis E.R."/>
            <person name="Wilson R.K."/>
        </authorList>
    </citation>
    <scope>NUCLEOTIDE SEQUENCE [LARGE SCALE GENOMIC DNA]</scope>
    <source>
        <strain evidence="1 2">R496</strain>
    </source>
</reference>